<dbReference type="EC" id="2.1.1.-" evidence="4"/>
<proteinExistence type="inferred from homology"/>
<dbReference type="InterPro" id="IPR002941">
    <property type="entry name" value="DNA_methylase_N4/N6"/>
</dbReference>
<evidence type="ECO:0000259" key="5">
    <source>
        <dbReference type="Pfam" id="PF01555"/>
    </source>
</evidence>
<dbReference type="GO" id="GO:0032259">
    <property type="term" value="P:methylation"/>
    <property type="evidence" value="ECO:0007669"/>
    <property type="project" value="UniProtKB-KW"/>
</dbReference>
<comment type="similarity">
    <text evidence="1 4">Belongs to the N(4)/N(6)-methyltransferase family.</text>
</comment>
<dbReference type="InterPro" id="IPR001091">
    <property type="entry name" value="RM_Methyltransferase"/>
</dbReference>
<dbReference type="InterPro" id="IPR002052">
    <property type="entry name" value="DNA_methylase_N6_adenine_CS"/>
</dbReference>
<dbReference type="Gene3D" id="3.40.50.150">
    <property type="entry name" value="Vaccinia Virus protein VP39"/>
    <property type="match status" value="1"/>
</dbReference>
<evidence type="ECO:0000313" key="6">
    <source>
        <dbReference type="EMBL" id="MYC97583.1"/>
    </source>
</evidence>
<feature type="domain" description="DNA methylase N-4/N-6" evidence="5">
    <location>
        <begin position="41"/>
        <end position="293"/>
    </location>
</feature>
<protein>
    <recommendedName>
        <fullName evidence="4">Methyltransferase</fullName>
        <ecNumber evidence="4">2.1.1.-</ecNumber>
    </recommendedName>
</protein>
<dbReference type="GO" id="GO:0008170">
    <property type="term" value="F:N-methyltransferase activity"/>
    <property type="evidence" value="ECO:0007669"/>
    <property type="project" value="InterPro"/>
</dbReference>
<dbReference type="SUPFAM" id="SSF53335">
    <property type="entry name" value="S-adenosyl-L-methionine-dependent methyltransferases"/>
    <property type="match status" value="1"/>
</dbReference>
<dbReference type="InterPro" id="IPR029063">
    <property type="entry name" value="SAM-dependent_MTases_sf"/>
</dbReference>
<dbReference type="GO" id="GO:0003677">
    <property type="term" value="F:DNA binding"/>
    <property type="evidence" value="ECO:0007669"/>
    <property type="project" value="InterPro"/>
</dbReference>
<gene>
    <name evidence="6" type="ORF">F4X14_21735</name>
</gene>
<dbReference type="PROSITE" id="PS00092">
    <property type="entry name" value="N6_MTASE"/>
    <property type="match status" value="1"/>
</dbReference>
<organism evidence="6">
    <name type="scientific">Caldilineaceae bacterium SB0661_bin_32</name>
    <dbReference type="NCBI Taxonomy" id="2605255"/>
    <lineage>
        <taxon>Bacteria</taxon>
        <taxon>Bacillati</taxon>
        <taxon>Chloroflexota</taxon>
        <taxon>Caldilineae</taxon>
        <taxon>Caldilineales</taxon>
        <taxon>Caldilineaceae</taxon>
    </lineage>
</organism>
<evidence type="ECO:0000256" key="2">
    <source>
        <dbReference type="ARBA" id="ARBA00022603"/>
    </source>
</evidence>
<dbReference type="Pfam" id="PF01555">
    <property type="entry name" value="N6_N4_Mtase"/>
    <property type="match status" value="1"/>
</dbReference>
<evidence type="ECO:0000256" key="4">
    <source>
        <dbReference type="RuleBase" id="RU362026"/>
    </source>
</evidence>
<evidence type="ECO:0000256" key="1">
    <source>
        <dbReference type="ARBA" id="ARBA00006594"/>
    </source>
</evidence>
<evidence type="ECO:0000256" key="3">
    <source>
        <dbReference type="ARBA" id="ARBA00022679"/>
    </source>
</evidence>
<keyword evidence="2 6" id="KW-0489">Methyltransferase</keyword>
<dbReference type="AlphaFoldDB" id="A0A6B1DDV9"/>
<reference evidence="6" key="1">
    <citation type="submission" date="2019-09" db="EMBL/GenBank/DDBJ databases">
        <title>Characterisation of the sponge microbiome using genome-centric metagenomics.</title>
        <authorList>
            <person name="Engelberts J.P."/>
            <person name="Robbins S.J."/>
            <person name="De Goeij J.M."/>
            <person name="Aranda M."/>
            <person name="Bell S.C."/>
            <person name="Webster N.S."/>
        </authorList>
    </citation>
    <scope>NUCLEOTIDE SEQUENCE</scope>
    <source>
        <strain evidence="6">SB0661_bin_32</strain>
    </source>
</reference>
<dbReference type="EMBL" id="VXMH01000121">
    <property type="protein sequence ID" value="MYC97583.1"/>
    <property type="molecule type" value="Genomic_DNA"/>
</dbReference>
<accession>A0A6B1DDV9</accession>
<dbReference type="PRINTS" id="PR00508">
    <property type="entry name" value="S21N4MTFRASE"/>
</dbReference>
<keyword evidence="3 6" id="KW-0808">Transferase</keyword>
<name>A0A6B1DDV9_9CHLR</name>
<comment type="caution">
    <text evidence="6">The sequence shown here is derived from an EMBL/GenBank/DDBJ whole genome shotgun (WGS) entry which is preliminary data.</text>
</comment>
<sequence>MVVIQDWSSFSQNFPTHFFTSSVAIQADSFAWMQSVAENSVHSVVTDPPYGVKEYDAVQLEKRANGSGGIWRIPPAFDGSKRSPLPRFTALSHSEREHLSQYFLEWARLVGRVLRPGGHLFIASNSFLAQELFSSVSAAGLEFRGQIIRLVRTLRGGDRPKNAEGEYPEVCSMARGAYEPWGLFRKPLPKGMKVSDCLARYQTGGLRRKPDGKPFEDVIESGRTPQREREIAPHPSLKPQSFLRQIVYASLPLGEGIVLDPFMGSGSTVAAAEAVGYHSIGIERIADYFEMSREAVPMLAEIGVQTAQLEFTLA</sequence>